<gene>
    <name evidence="1" type="ORF">CTM94_01750</name>
</gene>
<dbReference type="RefSeq" id="WP_045062431.1">
    <property type="nucleotide sequence ID" value="NZ_CP131599.1"/>
</dbReference>
<proteinExistence type="predicted"/>
<name>A0ABX5GL02_PHOLE</name>
<protein>
    <submittedName>
        <fullName evidence="1">Uncharacterized protein</fullName>
    </submittedName>
</protein>
<dbReference type="EMBL" id="PYOI01000001">
    <property type="protein sequence ID" value="PSV86554.1"/>
    <property type="molecule type" value="Genomic_DNA"/>
</dbReference>
<keyword evidence="2" id="KW-1185">Reference proteome</keyword>
<evidence type="ECO:0000313" key="2">
    <source>
        <dbReference type="Proteomes" id="UP000241566"/>
    </source>
</evidence>
<sequence>MTFTDDFLKALGAWQKGWNEDQSKKAELEIELKSTTEHLPKKYKSVSTPCYRKRFLHKGELYEIIMVDEKDEGVTSWTIDKRYAERFKGVYKANAVSGAIFEHSPTSEEVIVNICELWKCEQFTLAVQNYTERLGEHSDALNNFKATQGEVILSSPLKGSEIIALTGAASPFDELCEQAGIEEEKRDDYYRQLVEQDIYPDEIQYTTKEGTQRVIQKTIKRMDALIQSVMGKDI</sequence>
<evidence type="ECO:0000313" key="1">
    <source>
        <dbReference type="EMBL" id="PSV86554.1"/>
    </source>
</evidence>
<reference evidence="1 2" key="1">
    <citation type="submission" date="2018-01" db="EMBL/GenBank/DDBJ databases">
        <title>Whole genome sequencing of Histamine producing bacteria.</title>
        <authorList>
            <person name="Butler K."/>
        </authorList>
    </citation>
    <scope>NUCLEOTIDE SEQUENCE [LARGE SCALE GENOMIC DNA]</scope>
    <source>
        <strain evidence="1 2">ATCC 25521</strain>
    </source>
</reference>
<comment type="caution">
    <text evidence="1">The sequence shown here is derived from an EMBL/GenBank/DDBJ whole genome shotgun (WGS) entry which is preliminary data.</text>
</comment>
<accession>A0ABX5GL02</accession>
<organism evidence="1 2">
    <name type="scientific">Photobacterium leiognathi</name>
    <dbReference type="NCBI Taxonomy" id="553611"/>
    <lineage>
        <taxon>Bacteria</taxon>
        <taxon>Pseudomonadati</taxon>
        <taxon>Pseudomonadota</taxon>
        <taxon>Gammaproteobacteria</taxon>
        <taxon>Vibrionales</taxon>
        <taxon>Vibrionaceae</taxon>
        <taxon>Photobacterium</taxon>
    </lineage>
</organism>
<dbReference type="Proteomes" id="UP000241566">
    <property type="component" value="Unassembled WGS sequence"/>
</dbReference>